<proteinExistence type="predicted"/>
<keyword evidence="2" id="KW-1185">Reference proteome</keyword>
<dbReference type="AlphaFoldDB" id="A0A8S1MXY0"/>
<gene>
    <name evidence="1" type="ORF">PPRIM_AZ9-3.1.T0620224</name>
</gene>
<name>A0A8S1MXY0_PARPR</name>
<dbReference type="Proteomes" id="UP000688137">
    <property type="component" value="Unassembled WGS sequence"/>
</dbReference>
<comment type="caution">
    <text evidence="1">The sequence shown here is derived from an EMBL/GenBank/DDBJ whole genome shotgun (WGS) entry which is preliminary data.</text>
</comment>
<sequence length="81" mass="9875">MQFKFQFNTLFDRLLAQRMTINPQCQILQQFKYPRKGIHNSLDILKILKEGKIYDNYHDQQINSPKNYHLRNPFSFRVEQS</sequence>
<reference evidence="1" key="1">
    <citation type="submission" date="2021-01" db="EMBL/GenBank/DDBJ databases">
        <authorList>
            <consortium name="Genoscope - CEA"/>
            <person name="William W."/>
        </authorList>
    </citation>
    <scope>NUCLEOTIDE SEQUENCE</scope>
</reference>
<evidence type="ECO:0000313" key="2">
    <source>
        <dbReference type="Proteomes" id="UP000688137"/>
    </source>
</evidence>
<organism evidence="1 2">
    <name type="scientific">Paramecium primaurelia</name>
    <dbReference type="NCBI Taxonomy" id="5886"/>
    <lineage>
        <taxon>Eukaryota</taxon>
        <taxon>Sar</taxon>
        <taxon>Alveolata</taxon>
        <taxon>Ciliophora</taxon>
        <taxon>Intramacronucleata</taxon>
        <taxon>Oligohymenophorea</taxon>
        <taxon>Peniculida</taxon>
        <taxon>Parameciidae</taxon>
        <taxon>Paramecium</taxon>
    </lineage>
</organism>
<protein>
    <submittedName>
        <fullName evidence="1">Uncharacterized protein</fullName>
    </submittedName>
</protein>
<accession>A0A8S1MXY0</accession>
<evidence type="ECO:0000313" key="1">
    <source>
        <dbReference type="EMBL" id="CAD8079834.1"/>
    </source>
</evidence>
<dbReference type="EMBL" id="CAJJDM010000063">
    <property type="protein sequence ID" value="CAD8079834.1"/>
    <property type="molecule type" value="Genomic_DNA"/>
</dbReference>